<dbReference type="SUPFAM" id="SSF48452">
    <property type="entry name" value="TPR-like"/>
    <property type="match status" value="2"/>
</dbReference>
<dbReference type="InterPro" id="IPR019734">
    <property type="entry name" value="TPR_rpt"/>
</dbReference>
<evidence type="ECO:0000313" key="5">
    <source>
        <dbReference type="Proteomes" id="UP001050975"/>
    </source>
</evidence>
<organism evidence="4 5">
    <name type="scientific">Microseira wollei NIES-4236</name>
    <dbReference type="NCBI Taxonomy" id="2530354"/>
    <lineage>
        <taxon>Bacteria</taxon>
        <taxon>Bacillati</taxon>
        <taxon>Cyanobacteriota</taxon>
        <taxon>Cyanophyceae</taxon>
        <taxon>Oscillatoriophycideae</taxon>
        <taxon>Aerosakkonematales</taxon>
        <taxon>Aerosakkonemataceae</taxon>
        <taxon>Microseira</taxon>
    </lineage>
</organism>
<keyword evidence="5" id="KW-1185">Reference proteome</keyword>
<sequence>MYQELYNLGLEKARQGDLAGAIKEFSRALKVNPQFSDAYYKRAVTRFDFGDLPGAIEDYNEVLQIHPAHINAYCGRGLTNLALGNIAAAIEDATQATRINSNHAPAYSLRGTACQRLGNVQAAIANFKKAAEIYLEQKDAVKCRQCIETIKKLQPPPPAGENQTKNPPFNPEEFINEALKKSMLGDYGGAIGDLDWVIQLNPQEDKAYFHRGLIYARLESNWSAIEDFNQTIRLKPSHAEAYYHRGIARSATGDYASANADLNYAANLFRERGNIASYQQALSEIKKVEASQQYRNKMRAKQAYLSRDIPRGRPSFRVQQRLMILVGGHWDTAWRLVELEREKNPGMPEDWYWEKAIYNIERERGLK</sequence>
<protein>
    <submittedName>
        <fullName evidence="4">TPR repeat protein</fullName>
    </submittedName>
</protein>
<dbReference type="GO" id="GO:0009279">
    <property type="term" value="C:cell outer membrane"/>
    <property type="evidence" value="ECO:0007669"/>
    <property type="project" value="TreeGrafter"/>
</dbReference>
<feature type="repeat" description="TPR" evidence="3">
    <location>
        <begin position="205"/>
        <end position="238"/>
    </location>
</feature>
<dbReference type="Pfam" id="PF13432">
    <property type="entry name" value="TPR_16"/>
    <property type="match status" value="3"/>
</dbReference>
<comment type="caution">
    <text evidence="4">The sequence shown here is derived from an EMBL/GenBank/DDBJ whole genome shotgun (WGS) entry which is preliminary data.</text>
</comment>
<feature type="repeat" description="TPR" evidence="3">
    <location>
        <begin position="36"/>
        <end position="69"/>
    </location>
</feature>
<gene>
    <name evidence="4" type="ORF">MiSe_86900</name>
</gene>
<evidence type="ECO:0000313" key="4">
    <source>
        <dbReference type="EMBL" id="GET43864.1"/>
    </source>
</evidence>
<dbReference type="Gene3D" id="1.25.40.10">
    <property type="entry name" value="Tetratricopeptide repeat domain"/>
    <property type="match status" value="2"/>
</dbReference>
<dbReference type="PANTHER" id="PTHR44858">
    <property type="entry name" value="TETRATRICOPEPTIDE REPEAT PROTEIN 6"/>
    <property type="match status" value="1"/>
</dbReference>
<name>A0AAV3XMX9_9CYAN</name>
<keyword evidence="2 3" id="KW-0802">TPR repeat</keyword>
<evidence type="ECO:0000256" key="1">
    <source>
        <dbReference type="ARBA" id="ARBA00022737"/>
    </source>
</evidence>
<dbReference type="Proteomes" id="UP001050975">
    <property type="component" value="Unassembled WGS sequence"/>
</dbReference>
<evidence type="ECO:0000256" key="2">
    <source>
        <dbReference type="ARBA" id="ARBA00022803"/>
    </source>
</evidence>
<dbReference type="SMART" id="SM00028">
    <property type="entry name" value="TPR"/>
    <property type="match status" value="7"/>
</dbReference>
<dbReference type="AlphaFoldDB" id="A0AAV3XMX9"/>
<dbReference type="InterPro" id="IPR050498">
    <property type="entry name" value="Ycf3"/>
</dbReference>
<dbReference type="InterPro" id="IPR011990">
    <property type="entry name" value="TPR-like_helical_dom_sf"/>
</dbReference>
<keyword evidence="1" id="KW-0677">Repeat</keyword>
<accession>A0AAV3XMX9</accession>
<evidence type="ECO:0000256" key="3">
    <source>
        <dbReference type="PROSITE-ProRule" id="PRU00339"/>
    </source>
</evidence>
<dbReference type="PROSITE" id="PS50005">
    <property type="entry name" value="TPR"/>
    <property type="match status" value="3"/>
</dbReference>
<dbReference type="PANTHER" id="PTHR44858:SF1">
    <property type="entry name" value="UDP-N-ACETYLGLUCOSAMINE--PEPTIDE N-ACETYLGLUCOSAMINYLTRANSFERASE SPINDLY-RELATED"/>
    <property type="match status" value="1"/>
</dbReference>
<proteinExistence type="predicted"/>
<dbReference type="EMBL" id="BLAY01000263">
    <property type="protein sequence ID" value="GET43864.1"/>
    <property type="molecule type" value="Genomic_DNA"/>
</dbReference>
<feature type="repeat" description="TPR" evidence="3">
    <location>
        <begin position="2"/>
        <end position="35"/>
    </location>
</feature>
<dbReference type="GO" id="GO:0046813">
    <property type="term" value="P:receptor-mediated virion attachment to host cell"/>
    <property type="evidence" value="ECO:0007669"/>
    <property type="project" value="TreeGrafter"/>
</dbReference>
<reference evidence="4" key="1">
    <citation type="submission" date="2019-10" db="EMBL/GenBank/DDBJ databases">
        <title>Draft genome sequece of Microseira wollei NIES-4236.</title>
        <authorList>
            <person name="Yamaguchi H."/>
            <person name="Suzuki S."/>
            <person name="Kawachi M."/>
        </authorList>
    </citation>
    <scope>NUCLEOTIDE SEQUENCE</scope>
    <source>
        <strain evidence="4">NIES-4236</strain>
    </source>
</reference>